<sequence>MKKIALLLPLALVAACGEEPAPEPTPTEVATPEPVSTLPAPDQDLFKTTFAETCEGAEPVNQAVCRRAMGAETVACEFGLGEDEYLRHKATLAVNEDKTGWMLADAEALCAEHGAHHLDS</sequence>
<evidence type="ECO:0000313" key="3">
    <source>
        <dbReference type="Proteomes" id="UP000824281"/>
    </source>
</evidence>
<proteinExistence type="predicted"/>
<reference evidence="2 3" key="1">
    <citation type="submission" date="2021-08" db="EMBL/GenBank/DDBJ databases">
        <title>Comparative Genomics Analysis of the Genus Qipengyuania Reveals Extensive Genetic Diversity and Metabolic Versatility, Including the Description of Fifteen Novel Species.</title>
        <authorList>
            <person name="Liu Y."/>
        </authorList>
    </citation>
    <scope>NUCLEOTIDE SEQUENCE [LARGE SCALE GENOMIC DNA]</scope>
    <source>
        <strain evidence="2 3">1NDH13</strain>
    </source>
</reference>
<evidence type="ECO:0008006" key="4">
    <source>
        <dbReference type="Google" id="ProtNLM"/>
    </source>
</evidence>
<dbReference type="EMBL" id="CP081295">
    <property type="protein sequence ID" value="QZD90030.1"/>
    <property type="molecule type" value="Genomic_DNA"/>
</dbReference>
<evidence type="ECO:0000313" key="2">
    <source>
        <dbReference type="EMBL" id="QZD90030.1"/>
    </source>
</evidence>
<protein>
    <recommendedName>
        <fullName evidence="4">Lipoprotein</fullName>
    </recommendedName>
</protein>
<accession>A0ABX8ZLZ8</accession>
<feature type="compositionally biased region" description="Low complexity" evidence="1">
    <location>
        <begin position="26"/>
        <end position="35"/>
    </location>
</feature>
<dbReference type="Proteomes" id="UP000824281">
    <property type="component" value="Chromosome"/>
</dbReference>
<feature type="region of interest" description="Disordered" evidence="1">
    <location>
        <begin position="18"/>
        <end position="40"/>
    </location>
</feature>
<evidence type="ECO:0000256" key="1">
    <source>
        <dbReference type="SAM" id="MobiDB-lite"/>
    </source>
</evidence>
<organism evidence="2 3">
    <name type="scientific">Qipengyuania aurantiaca</name>
    <dbReference type="NCBI Taxonomy" id="2867233"/>
    <lineage>
        <taxon>Bacteria</taxon>
        <taxon>Pseudomonadati</taxon>
        <taxon>Pseudomonadota</taxon>
        <taxon>Alphaproteobacteria</taxon>
        <taxon>Sphingomonadales</taxon>
        <taxon>Erythrobacteraceae</taxon>
        <taxon>Qipengyuania</taxon>
    </lineage>
</organism>
<dbReference type="RefSeq" id="WP_221425504.1">
    <property type="nucleotide sequence ID" value="NZ_CP081295.1"/>
</dbReference>
<name>A0ABX8ZLZ8_9SPHN</name>
<gene>
    <name evidence="2" type="ORF">K3148_01045</name>
</gene>
<dbReference type="PROSITE" id="PS51257">
    <property type="entry name" value="PROKAR_LIPOPROTEIN"/>
    <property type="match status" value="1"/>
</dbReference>
<keyword evidence="3" id="KW-1185">Reference proteome</keyword>